<dbReference type="PANTHER" id="PTHR43808">
    <property type="entry name" value="ACETYLORNITHINE DEACETYLASE"/>
    <property type="match status" value="1"/>
</dbReference>
<dbReference type="CDD" id="cd03894">
    <property type="entry name" value="M20_ArgE"/>
    <property type="match status" value="1"/>
</dbReference>
<dbReference type="GO" id="GO:0008777">
    <property type="term" value="F:acetylornithine deacetylase activity"/>
    <property type="evidence" value="ECO:0007669"/>
    <property type="project" value="TreeGrafter"/>
</dbReference>
<dbReference type="InterPro" id="IPR002933">
    <property type="entry name" value="Peptidase_M20"/>
</dbReference>
<dbReference type="Pfam" id="PF07687">
    <property type="entry name" value="M20_dimer"/>
    <property type="match status" value="1"/>
</dbReference>
<protein>
    <submittedName>
        <fullName evidence="4">Peptidase family M20/M25/M40/Peptidase dimerisation domain containing protein, putative</fullName>
    </submittedName>
</protein>
<dbReference type="SUPFAM" id="SSF53187">
    <property type="entry name" value="Zn-dependent exopeptidases"/>
    <property type="match status" value="1"/>
</dbReference>
<evidence type="ECO:0000313" key="4">
    <source>
        <dbReference type="EMBL" id="CAD2213741.1"/>
    </source>
</evidence>
<evidence type="ECO:0000313" key="5">
    <source>
        <dbReference type="Proteomes" id="UP000515908"/>
    </source>
</evidence>
<dbReference type="Gene3D" id="3.30.70.360">
    <property type="match status" value="1"/>
</dbReference>
<dbReference type="InterPro" id="IPR036264">
    <property type="entry name" value="Bact_exopeptidase_dim_dom"/>
</dbReference>
<evidence type="ECO:0000256" key="1">
    <source>
        <dbReference type="ARBA" id="ARBA00022723"/>
    </source>
</evidence>
<dbReference type="VEuPathDB" id="TriTrypDB:ADEAN_000118400"/>
<keyword evidence="1" id="KW-0479">Metal-binding</keyword>
<evidence type="ECO:0000259" key="3">
    <source>
        <dbReference type="Pfam" id="PF07687"/>
    </source>
</evidence>
<dbReference type="EMBL" id="LR877146">
    <property type="protein sequence ID" value="CAD2213741.1"/>
    <property type="molecule type" value="Genomic_DNA"/>
</dbReference>
<gene>
    <name evidence="4" type="ORF">ADEAN_000118400</name>
</gene>
<dbReference type="AlphaFoldDB" id="A0A7G2C3L7"/>
<organism evidence="4 5">
    <name type="scientific">Angomonas deanei</name>
    <dbReference type="NCBI Taxonomy" id="59799"/>
    <lineage>
        <taxon>Eukaryota</taxon>
        <taxon>Discoba</taxon>
        <taxon>Euglenozoa</taxon>
        <taxon>Kinetoplastea</taxon>
        <taxon>Metakinetoplastina</taxon>
        <taxon>Trypanosomatida</taxon>
        <taxon>Trypanosomatidae</taxon>
        <taxon>Strigomonadinae</taxon>
        <taxon>Angomonas</taxon>
    </lineage>
</organism>
<feature type="domain" description="Peptidase M20 dimerisation" evidence="3">
    <location>
        <begin position="176"/>
        <end position="287"/>
    </location>
</feature>
<keyword evidence="5" id="KW-1185">Reference proteome</keyword>
<dbReference type="InterPro" id="IPR050072">
    <property type="entry name" value="Peptidase_M20A"/>
</dbReference>
<name>A0A7G2C3L7_9TRYP</name>
<dbReference type="Gene3D" id="3.40.630.10">
    <property type="entry name" value="Zn peptidases"/>
    <property type="match status" value="1"/>
</dbReference>
<proteinExistence type="predicted"/>
<evidence type="ECO:0000256" key="2">
    <source>
        <dbReference type="ARBA" id="ARBA00022801"/>
    </source>
</evidence>
<dbReference type="NCBIfam" id="NF005710">
    <property type="entry name" value="PRK07522.1"/>
    <property type="match status" value="1"/>
</dbReference>
<dbReference type="InterPro" id="IPR011650">
    <property type="entry name" value="Peptidase_M20_dimer"/>
</dbReference>
<dbReference type="GO" id="GO:0006526">
    <property type="term" value="P:L-arginine biosynthetic process"/>
    <property type="evidence" value="ECO:0007669"/>
    <property type="project" value="TreeGrafter"/>
</dbReference>
<reference evidence="4 5" key="1">
    <citation type="submission" date="2020-08" db="EMBL/GenBank/DDBJ databases">
        <authorList>
            <person name="Newling K."/>
            <person name="Davey J."/>
            <person name="Forrester S."/>
        </authorList>
    </citation>
    <scope>NUCLEOTIDE SEQUENCE [LARGE SCALE GENOMIC DNA]</scope>
    <source>
        <strain evidence="5">Crithidia deanei Carvalho (ATCC PRA-265)</strain>
    </source>
</reference>
<dbReference type="PANTHER" id="PTHR43808:SF31">
    <property type="entry name" value="N-ACETYL-L-CITRULLINE DEACETYLASE"/>
    <property type="match status" value="1"/>
</dbReference>
<dbReference type="Pfam" id="PF01546">
    <property type="entry name" value="Peptidase_M20"/>
    <property type="match status" value="1"/>
</dbReference>
<dbReference type="Proteomes" id="UP000515908">
    <property type="component" value="Chromosome 02"/>
</dbReference>
<sequence>MSYPTDYRGWLAKLVAFKPVSRDSNLPLIHYVRDYLQTVGIEAVLVHNPEKTKANLWATLPGEDGATKGGLVLSGHTDVVPVDGQKWSRDPFTTFEENGKIYGRGTCDMLGFIAIVLSLTPHFLKTKRAKPIHYSFSFDEELGCKGVPFLLDYLEKHQFTADACVVGEPTDMKVTTGNKGSFHWSVDVHGKPIHTSLALMNTSCNAIEHAAKIIVKIRETALDMRDNGPQQVDYICPFTTMSTVTISGGIATNIVPELCSFRFAMRVTDVQMAKDMQTKLQQYIDDDVLPGMKKEYPNAKIDFVCLTESIPFEAIESAPITQHARRLVKDTEVHKMGALTEAGYFQKRLSIPTVILGPGSLEHCAHKPDEFVETSEMDMCYKVLIDLAELISGNGSTHRL</sequence>
<dbReference type="SUPFAM" id="SSF55031">
    <property type="entry name" value="Bacterial exopeptidase dimerisation domain"/>
    <property type="match status" value="1"/>
</dbReference>
<dbReference type="GO" id="GO:0046872">
    <property type="term" value="F:metal ion binding"/>
    <property type="evidence" value="ECO:0007669"/>
    <property type="project" value="UniProtKB-KW"/>
</dbReference>
<keyword evidence="2" id="KW-0378">Hydrolase</keyword>
<accession>A0A7G2C3L7</accession>